<dbReference type="OrthoDB" id="5343483at2759"/>
<sequence length="306" mass="34875">MTISQRCTSSGPRKCSQAAVSTACSINEIVRLNCREQLILEPLRWTGRHVELLQCRFEKPSLAPSVMDSTNKGPGDRFVRALVHAEEYIWREFRTRQILSSPGCPFTALNNLPFYFDRRHISDLPCVVFFPKGDHDRMARGLVPAVAAYVDRARIDHLRLAELYRYQGRRQSEHGSTLFRLKSKEVTSPGHLHDPYILALLIAMAQLQRGALRRRNPEKQLDICSTFACRVLLTDLNDKACIHLFTADISSSFLQKLDLPASRPSASASPFVSIQHTKIPYKPHNTFCDRISSLLLRGYPKRESRE</sequence>
<dbReference type="Proteomes" id="UP000054567">
    <property type="component" value="Unassembled WGS sequence"/>
</dbReference>
<reference evidence="1 2" key="1">
    <citation type="submission" date="2007-06" db="EMBL/GenBank/DDBJ databases">
        <title>The Genome Sequence of Coccidioides posadasii RMSCC_3488.</title>
        <authorList>
            <consortium name="Coccidioides Genome Resources Consortium"/>
            <consortium name="The Broad Institute Genome Sequencing Platform"/>
            <person name="Henn M.R."/>
            <person name="Sykes S."/>
            <person name="Young S."/>
            <person name="Jaffe D."/>
            <person name="Berlin A."/>
            <person name="Alvarez P."/>
            <person name="Butler J."/>
            <person name="Gnerre S."/>
            <person name="Grabherr M."/>
            <person name="Mauceli E."/>
            <person name="Brockman W."/>
            <person name="Kodira C."/>
            <person name="Alvarado L."/>
            <person name="Zeng Q."/>
            <person name="Crawford M."/>
            <person name="Antoine C."/>
            <person name="Devon K."/>
            <person name="Galgiani J."/>
            <person name="Orsborn K."/>
            <person name="Lewis M.L."/>
            <person name="Nusbaum C."/>
            <person name="Galagan J."/>
            <person name="Birren B."/>
        </authorList>
    </citation>
    <scope>NUCLEOTIDE SEQUENCE [LARGE SCALE GENOMIC DNA]</scope>
    <source>
        <strain evidence="1 2">RMSCC 3488</strain>
    </source>
</reference>
<protein>
    <submittedName>
        <fullName evidence="1">Uncharacterized protein</fullName>
    </submittedName>
</protein>
<reference evidence="2" key="2">
    <citation type="journal article" date="2009" name="Genome Res.">
        <title>Comparative genomic analyses of the human fungal pathogens Coccidioides and their relatives.</title>
        <authorList>
            <person name="Sharpton T.J."/>
            <person name="Stajich J.E."/>
            <person name="Rounsley S.D."/>
            <person name="Gardner M.J."/>
            <person name="Wortman J.R."/>
            <person name="Jordar V.S."/>
            <person name="Maiti R."/>
            <person name="Kodira C.D."/>
            <person name="Neafsey D.E."/>
            <person name="Zeng Q."/>
            <person name="Hung C.-Y."/>
            <person name="McMahan C."/>
            <person name="Muszewska A."/>
            <person name="Grynberg M."/>
            <person name="Mandel M.A."/>
            <person name="Kellner E.M."/>
            <person name="Barker B.M."/>
            <person name="Galgiani J.N."/>
            <person name="Orbach M.J."/>
            <person name="Kirkland T.N."/>
            <person name="Cole G.T."/>
            <person name="Henn M.R."/>
            <person name="Birren B.W."/>
            <person name="Taylor J.W."/>
        </authorList>
    </citation>
    <scope>NUCLEOTIDE SEQUENCE [LARGE SCALE GENOMIC DNA]</scope>
    <source>
        <strain evidence="2">RMSCC 3488</strain>
    </source>
</reference>
<dbReference type="EMBL" id="DS268114">
    <property type="protein sequence ID" value="KMM72767.1"/>
    <property type="molecule type" value="Genomic_DNA"/>
</dbReference>
<gene>
    <name evidence="1" type="ORF">CPAG_09059</name>
</gene>
<name>A0A0J6ILI6_COCPO</name>
<evidence type="ECO:0000313" key="2">
    <source>
        <dbReference type="Proteomes" id="UP000054567"/>
    </source>
</evidence>
<evidence type="ECO:0000313" key="1">
    <source>
        <dbReference type="EMBL" id="KMM72767.1"/>
    </source>
</evidence>
<accession>A0A0J6ILI6</accession>
<reference evidence="2" key="3">
    <citation type="journal article" date="2010" name="Genome Res.">
        <title>Population genomic sequencing of Coccidioides fungi reveals recent hybridization and transposon control.</title>
        <authorList>
            <person name="Neafsey D.E."/>
            <person name="Barker B.M."/>
            <person name="Sharpton T.J."/>
            <person name="Stajich J.E."/>
            <person name="Park D.J."/>
            <person name="Whiston E."/>
            <person name="Hung C.-Y."/>
            <person name="McMahan C."/>
            <person name="White J."/>
            <person name="Sykes S."/>
            <person name="Heiman D."/>
            <person name="Young S."/>
            <person name="Zeng Q."/>
            <person name="Abouelleil A."/>
            <person name="Aftuck L."/>
            <person name="Bessette D."/>
            <person name="Brown A."/>
            <person name="FitzGerald M."/>
            <person name="Lui A."/>
            <person name="Macdonald J.P."/>
            <person name="Priest M."/>
            <person name="Orbach M.J."/>
            <person name="Galgiani J.N."/>
            <person name="Kirkland T.N."/>
            <person name="Cole G.T."/>
            <person name="Birren B.W."/>
            <person name="Henn M.R."/>
            <person name="Taylor J.W."/>
            <person name="Rounsley S.D."/>
        </authorList>
    </citation>
    <scope>NUCLEOTIDE SEQUENCE [LARGE SCALE GENOMIC DNA]</scope>
    <source>
        <strain evidence="2">RMSCC 3488</strain>
    </source>
</reference>
<dbReference type="AlphaFoldDB" id="A0A0J6ILI6"/>
<organism evidence="1 2">
    <name type="scientific">Coccidioides posadasii RMSCC 3488</name>
    <dbReference type="NCBI Taxonomy" id="454284"/>
    <lineage>
        <taxon>Eukaryota</taxon>
        <taxon>Fungi</taxon>
        <taxon>Dikarya</taxon>
        <taxon>Ascomycota</taxon>
        <taxon>Pezizomycotina</taxon>
        <taxon>Eurotiomycetes</taxon>
        <taxon>Eurotiomycetidae</taxon>
        <taxon>Onygenales</taxon>
        <taxon>Onygenaceae</taxon>
        <taxon>Coccidioides</taxon>
    </lineage>
</organism>
<proteinExistence type="predicted"/>
<dbReference type="VEuPathDB" id="FungiDB:CPAG_09059"/>